<feature type="compositionally biased region" description="Acidic residues" evidence="1">
    <location>
        <begin position="12"/>
        <end position="21"/>
    </location>
</feature>
<keyword evidence="3" id="KW-1185">Reference proteome</keyword>
<evidence type="ECO:0000313" key="3">
    <source>
        <dbReference type="Proteomes" id="UP001285441"/>
    </source>
</evidence>
<evidence type="ECO:0000256" key="1">
    <source>
        <dbReference type="SAM" id="MobiDB-lite"/>
    </source>
</evidence>
<organism evidence="2 3">
    <name type="scientific">Podospora didyma</name>
    <dbReference type="NCBI Taxonomy" id="330526"/>
    <lineage>
        <taxon>Eukaryota</taxon>
        <taxon>Fungi</taxon>
        <taxon>Dikarya</taxon>
        <taxon>Ascomycota</taxon>
        <taxon>Pezizomycotina</taxon>
        <taxon>Sordariomycetes</taxon>
        <taxon>Sordariomycetidae</taxon>
        <taxon>Sordariales</taxon>
        <taxon>Podosporaceae</taxon>
        <taxon>Podospora</taxon>
    </lineage>
</organism>
<evidence type="ECO:0000313" key="2">
    <source>
        <dbReference type="EMBL" id="KAK3380858.1"/>
    </source>
</evidence>
<feature type="region of interest" description="Disordered" evidence="1">
    <location>
        <begin position="170"/>
        <end position="197"/>
    </location>
</feature>
<reference evidence="2" key="1">
    <citation type="journal article" date="2023" name="Mol. Phylogenet. Evol.">
        <title>Genome-scale phylogeny and comparative genomics of the fungal order Sordariales.</title>
        <authorList>
            <person name="Hensen N."/>
            <person name="Bonometti L."/>
            <person name="Westerberg I."/>
            <person name="Brannstrom I.O."/>
            <person name="Guillou S."/>
            <person name="Cros-Aarteil S."/>
            <person name="Calhoun S."/>
            <person name="Haridas S."/>
            <person name="Kuo A."/>
            <person name="Mondo S."/>
            <person name="Pangilinan J."/>
            <person name="Riley R."/>
            <person name="LaButti K."/>
            <person name="Andreopoulos B."/>
            <person name="Lipzen A."/>
            <person name="Chen C."/>
            <person name="Yan M."/>
            <person name="Daum C."/>
            <person name="Ng V."/>
            <person name="Clum A."/>
            <person name="Steindorff A."/>
            <person name="Ohm R.A."/>
            <person name="Martin F."/>
            <person name="Silar P."/>
            <person name="Natvig D.O."/>
            <person name="Lalanne C."/>
            <person name="Gautier V."/>
            <person name="Ament-Velasquez S.L."/>
            <person name="Kruys A."/>
            <person name="Hutchinson M.I."/>
            <person name="Powell A.J."/>
            <person name="Barry K."/>
            <person name="Miller A.N."/>
            <person name="Grigoriev I.V."/>
            <person name="Debuchy R."/>
            <person name="Gladieux P."/>
            <person name="Hiltunen Thoren M."/>
            <person name="Johannesson H."/>
        </authorList>
    </citation>
    <scope>NUCLEOTIDE SEQUENCE</scope>
    <source>
        <strain evidence="2">CBS 232.78</strain>
    </source>
</reference>
<comment type="caution">
    <text evidence="2">The sequence shown here is derived from an EMBL/GenBank/DDBJ whole genome shotgun (WGS) entry which is preliminary data.</text>
</comment>
<name>A0AAE0TVC1_9PEZI</name>
<reference evidence="2" key="2">
    <citation type="submission" date="2023-06" db="EMBL/GenBank/DDBJ databases">
        <authorList>
            <consortium name="Lawrence Berkeley National Laboratory"/>
            <person name="Haridas S."/>
            <person name="Hensen N."/>
            <person name="Bonometti L."/>
            <person name="Westerberg I."/>
            <person name="Brannstrom I.O."/>
            <person name="Guillou S."/>
            <person name="Cros-Aarteil S."/>
            <person name="Calhoun S."/>
            <person name="Kuo A."/>
            <person name="Mondo S."/>
            <person name="Pangilinan J."/>
            <person name="Riley R."/>
            <person name="LaButti K."/>
            <person name="Andreopoulos B."/>
            <person name="Lipzen A."/>
            <person name="Chen C."/>
            <person name="Yanf M."/>
            <person name="Daum C."/>
            <person name="Ng V."/>
            <person name="Clum A."/>
            <person name="Steindorff A."/>
            <person name="Ohm R."/>
            <person name="Martin F."/>
            <person name="Silar P."/>
            <person name="Natvig D."/>
            <person name="Lalanne C."/>
            <person name="Gautier V."/>
            <person name="Ament-velasquez S.L."/>
            <person name="Kruys A."/>
            <person name="Hutchinson M.I."/>
            <person name="Powell A.J."/>
            <person name="Barry K."/>
            <person name="Miller A.N."/>
            <person name="Grigoriev I.V."/>
            <person name="Debuchy R."/>
            <person name="Gladieux P."/>
            <person name="Thoren M.H."/>
            <person name="Johannesson H."/>
        </authorList>
    </citation>
    <scope>NUCLEOTIDE SEQUENCE</scope>
    <source>
        <strain evidence="2">CBS 232.78</strain>
    </source>
</reference>
<dbReference type="EMBL" id="JAULSW010000005">
    <property type="protein sequence ID" value="KAK3380858.1"/>
    <property type="molecule type" value="Genomic_DNA"/>
</dbReference>
<dbReference type="AlphaFoldDB" id="A0AAE0TVC1"/>
<gene>
    <name evidence="2" type="ORF">B0H63DRAFT_450252</name>
</gene>
<dbReference type="Proteomes" id="UP001285441">
    <property type="component" value="Unassembled WGS sequence"/>
</dbReference>
<sequence length="197" mass="21597">MEDLDGVWSGDVEYDFPDDESDKSTNGSNHSDFKPASLLSTMPEDFIKMCRVIRPPTSPEWHEAESNLDWALLELKDHKVAAFSGAQTFCVGNSGSLVIDATTRQPYGYVIAVDPLGEAYVMPLQNTLRQIKTALRTEDVELLSKPSWAITAVAAPNPVAIISRDNGVTTARKPARMPHVPSLERKKGGNLESVVND</sequence>
<accession>A0AAE0TVC1</accession>
<protein>
    <submittedName>
        <fullName evidence="2">Uncharacterized protein</fullName>
    </submittedName>
</protein>
<feature type="region of interest" description="Disordered" evidence="1">
    <location>
        <begin position="1"/>
        <end position="37"/>
    </location>
</feature>
<proteinExistence type="predicted"/>